<sequence length="273" mass="30779">MKNTVTLVATDLDGTFLNSQKEVSDLNRKAISALKHQGILFGIASGRPVETVHAMLEQWKIADSVSFIMGMNGGVIYDIRRRTKEEYHLLDGEIILDIIHFYQDMDVIFHVLVGDIRYTSKSTPETRAHAKLFGETEIEIDLESFLKDRTVNKLIIYCDPEYMPQVLERSKKFKREDCVGFNTANNLFEYCDPAINKGYGIQKLCKHFGVNLENCVAFGDEANDIQMLEKVGMGVCMKNGSDGAKAAANVVSEYTNDESALGRFLFEHVLETE</sequence>
<dbReference type="NCBIfam" id="TIGR01484">
    <property type="entry name" value="HAD-SF-IIB"/>
    <property type="match status" value="1"/>
</dbReference>
<organism evidence="1 2">
    <name type="scientific">Faecalicoccus pleomorphus</name>
    <dbReference type="NCBI Taxonomy" id="1323"/>
    <lineage>
        <taxon>Bacteria</taxon>
        <taxon>Bacillati</taxon>
        <taxon>Bacillota</taxon>
        <taxon>Erysipelotrichia</taxon>
        <taxon>Erysipelotrichales</taxon>
        <taxon>Erysipelotrichaceae</taxon>
        <taxon>Faecalicoccus</taxon>
    </lineage>
</organism>
<dbReference type="InterPro" id="IPR036412">
    <property type="entry name" value="HAD-like_sf"/>
</dbReference>
<accession>A0A380LME0</accession>
<dbReference type="Pfam" id="PF08282">
    <property type="entry name" value="Hydrolase_3"/>
    <property type="match status" value="1"/>
</dbReference>
<gene>
    <name evidence="1" type="primary">yicB</name>
    <name evidence="1" type="ORF">NCTC11087_01347</name>
</gene>
<dbReference type="PANTHER" id="PTHR10000:SF8">
    <property type="entry name" value="HAD SUPERFAMILY HYDROLASE-LIKE, TYPE 3"/>
    <property type="match status" value="1"/>
</dbReference>
<evidence type="ECO:0000313" key="1">
    <source>
        <dbReference type="EMBL" id="SUO04433.1"/>
    </source>
</evidence>
<proteinExistence type="predicted"/>
<keyword evidence="1" id="KW-0378">Hydrolase</keyword>
<dbReference type="Gene3D" id="3.40.50.1000">
    <property type="entry name" value="HAD superfamily/HAD-like"/>
    <property type="match status" value="1"/>
</dbReference>
<dbReference type="PANTHER" id="PTHR10000">
    <property type="entry name" value="PHOSPHOSERINE PHOSPHATASE"/>
    <property type="match status" value="1"/>
</dbReference>
<dbReference type="InterPro" id="IPR006379">
    <property type="entry name" value="HAD-SF_hydro_IIB"/>
</dbReference>
<dbReference type="GO" id="GO:0000287">
    <property type="term" value="F:magnesium ion binding"/>
    <property type="evidence" value="ECO:0007669"/>
    <property type="project" value="TreeGrafter"/>
</dbReference>
<dbReference type="AlphaFoldDB" id="A0A380LME0"/>
<dbReference type="InterPro" id="IPR000150">
    <property type="entry name" value="Cof"/>
</dbReference>
<dbReference type="GO" id="GO:0005829">
    <property type="term" value="C:cytosol"/>
    <property type="evidence" value="ECO:0007669"/>
    <property type="project" value="TreeGrafter"/>
</dbReference>
<evidence type="ECO:0000313" key="2">
    <source>
        <dbReference type="Proteomes" id="UP000255523"/>
    </source>
</evidence>
<reference evidence="1 2" key="1">
    <citation type="submission" date="2018-06" db="EMBL/GenBank/DDBJ databases">
        <authorList>
            <consortium name="Pathogen Informatics"/>
            <person name="Doyle S."/>
        </authorList>
    </citation>
    <scope>NUCLEOTIDE SEQUENCE [LARGE SCALE GENOMIC DNA]</scope>
    <source>
        <strain evidence="1 2">NCTC11087</strain>
    </source>
</reference>
<keyword evidence="2" id="KW-1185">Reference proteome</keyword>
<dbReference type="SFLD" id="SFLDS00003">
    <property type="entry name" value="Haloacid_Dehalogenase"/>
    <property type="match status" value="1"/>
</dbReference>
<dbReference type="CDD" id="cd07516">
    <property type="entry name" value="HAD_Pase"/>
    <property type="match status" value="1"/>
</dbReference>
<dbReference type="SFLD" id="SFLDG01140">
    <property type="entry name" value="C2.B:_Phosphomannomutase_and_P"/>
    <property type="match status" value="1"/>
</dbReference>
<dbReference type="NCBIfam" id="TIGR00099">
    <property type="entry name" value="Cof-subfamily"/>
    <property type="match status" value="1"/>
</dbReference>
<dbReference type="OrthoDB" id="9781413at2"/>
<dbReference type="EC" id="3.1.3.-" evidence="1"/>
<dbReference type="GO" id="GO:0016791">
    <property type="term" value="F:phosphatase activity"/>
    <property type="evidence" value="ECO:0007669"/>
    <property type="project" value="TreeGrafter"/>
</dbReference>
<dbReference type="RefSeq" id="WP_022789484.1">
    <property type="nucleotide sequence ID" value="NZ_CALEXM010000009.1"/>
</dbReference>
<dbReference type="GeneID" id="77462307"/>
<protein>
    <submittedName>
        <fullName evidence="1">Cof-like hydrolase family protein</fullName>
        <ecNumber evidence="1">3.1.3.-</ecNumber>
    </submittedName>
</protein>
<dbReference type="Proteomes" id="UP000255523">
    <property type="component" value="Unassembled WGS sequence"/>
</dbReference>
<dbReference type="Gene3D" id="3.30.1240.10">
    <property type="match status" value="1"/>
</dbReference>
<dbReference type="InterPro" id="IPR023214">
    <property type="entry name" value="HAD_sf"/>
</dbReference>
<dbReference type="EMBL" id="UHFX01000003">
    <property type="protein sequence ID" value="SUO04433.1"/>
    <property type="molecule type" value="Genomic_DNA"/>
</dbReference>
<dbReference type="SUPFAM" id="SSF56784">
    <property type="entry name" value="HAD-like"/>
    <property type="match status" value="1"/>
</dbReference>
<name>A0A380LME0_9FIRM</name>